<dbReference type="Gene3D" id="1.20.58.1040">
    <property type="match status" value="1"/>
</dbReference>
<dbReference type="PANTHER" id="PTHR31044:SF33">
    <property type="entry name" value="PLASMODESMATA CALLOSE-BINDING PROTEIN 5"/>
    <property type="match status" value="1"/>
</dbReference>
<organism evidence="11 12">
    <name type="scientific">Oldenlandia corymbosa var. corymbosa</name>
    <dbReference type="NCBI Taxonomy" id="529605"/>
    <lineage>
        <taxon>Eukaryota</taxon>
        <taxon>Viridiplantae</taxon>
        <taxon>Streptophyta</taxon>
        <taxon>Embryophyta</taxon>
        <taxon>Tracheophyta</taxon>
        <taxon>Spermatophyta</taxon>
        <taxon>Magnoliopsida</taxon>
        <taxon>eudicotyledons</taxon>
        <taxon>Gunneridae</taxon>
        <taxon>Pentapetalae</taxon>
        <taxon>asterids</taxon>
        <taxon>lamiids</taxon>
        <taxon>Gentianales</taxon>
        <taxon>Rubiaceae</taxon>
        <taxon>Rubioideae</taxon>
        <taxon>Spermacoceae</taxon>
        <taxon>Hedyotis-Oldenlandia complex</taxon>
        <taxon>Oldenlandia</taxon>
    </lineage>
</organism>
<dbReference type="EMBL" id="OX459118">
    <property type="protein sequence ID" value="CAI9089272.1"/>
    <property type="molecule type" value="Genomic_DNA"/>
</dbReference>
<evidence type="ECO:0000313" key="11">
    <source>
        <dbReference type="EMBL" id="CAI9089272.1"/>
    </source>
</evidence>
<comment type="subcellular location">
    <subcellularLocation>
        <location evidence="1">Cell membrane</location>
        <topology evidence="1">Lipid-anchor</topology>
        <topology evidence="1">GPI-anchor</topology>
    </subcellularLocation>
</comment>
<keyword evidence="12" id="KW-1185">Reference proteome</keyword>
<dbReference type="InterPro" id="IPR044788">
    <property type="entry name" value="X8_dom_prot"/>
</dbReference>
<evidence type="ECO:0000256" key="1">
    <source>
        <dbReference type="ARBA" id="ARBA00004609"/>
    </source>
</evidence>
<feature type="chain" id="PRO_5043359412" evidence="9">
    <location>
        <begin position="22"/>
        <end position="182"/>
    </location>
</feature>
<protein>
    <submittedName>
        <fullName evidence="11">OLC1v1023819C1</fullName>
    </submittedName>
</protein>
<evidence type="ECO:0000256" key="2">
    <source>
        <dbReference type="ARBA" id="ARBA00022475"/>
    </source>
</evidence>
<proteinExistence type="predicted"/>
<accession>A0AAV1C1K7</accession>
<reference evidence="11" key="1">
    <citation type="submission" date="2023-03" db="EMBL/GenBank/DDBJ databases">
        <authorList>
            <person name="Julca I."/>
        </authorList>
    </citation>
    <scope>NUCLEOTIDE SEQUENCE</scope>
</reference>
<evidence type="ECO:0000256" key="3">
    <source>
        <dbReference type="ARBA" id="ARBA00022622"/>
    </source>
</evidence>
<gene>
    <name evidence="11" type="ORF">OLC1_LOCUS1646</name>
</gene>
<dbReference type="GO" id="GO:0009506">
    <property type="term" value="C:plasmodesma"/>
    <property type="evidence" value="ECO:0007669"/>
    <property type="project" value="UniProtKB-ARBA"/>
</dbReference>
<keyword evidence="8" id="KW-0449">Lipoprotein</keyword>
<evidence type="ECO:0000256" key="8">
    <source>
        <dbReference type="ARBA" id="ARBA00023288"/>
    </source>
</evidence>
<dbReference type="AlphaFoldDB" id="A0AAV1C1K7"/>
<keyword evidence="2" id="KW-1003">Cell membrane</keyword>
<evidence type="ECO:0000259" key="10">
    <source>
        <dbReference type="SMART" id="SM00768"/>
    </source>
</evidence>
<keyword evidence="3" id="KW-0336">GPI-anchor</keyword>
<dbReference type="FunFam" id="1.20.58.1040:FF:000001">
    <property type="entry name" value="Glucan endo-1,3-beta-glucosidase 4"/>
    <property type="match status" value="1"/>
</dbReference>
<sequence>MAVTDLLVLCFFYAVTIFASGKLAGAQKDGSGGAAAAGELWCVAKNNAQDSVLQTALDWACGQGGANCSPIQRGGPCYDASDIQRTASFAFNDYYLKHGMTEDSCNFSNSADVTSLNPSYGSCKFPSSKSAINGNVSGSVSSGGGSGPAVDDSSSSSYLVSASRWMWSFIIIHTLFTISRRR</sequence>
<evidence type="ECO:0000256" key="6">
    <source>
        <dbReference type="ARBA" id="ARBA00023157"/>
    </source>
</evidence>
<dbReference type="Pfam" id="PF07983">
    <property type="entry name" value="X8"/>
    <property type="match status" value="1"/>
</dbReference>
<evidence type="ECO:0000256" key="4">
    <source>
        <dbReference type="ARBA" id="ARBA00022729"/>
    </source>
</evidence>
<dbReference type="GO" id="GO:0098552">
    <property type="term" value="C:side of membrane"/>
    <property type="evidence" value="ECO:0007669"/>
    <property type="project" value="UniProtKB-KW"/>
</dbReference>
<keyword evidence="4 9" id="KW-0732">Signal</keyword>
<evidence type="ECO:0000256" key="5">
    <source>
        <dbReference type="ARBA" id="ARBA00023136"/>
    </source>
</evidence>
<name>A0AAV1C1K7_OLDCO</name>
<dbReference type="PANTHER" id="PTHR31044">
    <property type="entry name" value="BETA-1,3 GLUCANASE"/>
    <property type="match status" value="1"/>
</dbReference>
<keyword evidence="6" id="KW-1015">Disulfide bond</keyword>
<feature type="signal peptide" evidence="9">
    <location>
        <begin position="1"/>
        <end position="21"/>
    </location>
</feature>
<dbReference type="Proteomes" id="UP001161247">
    <property type="component" value="Chromosome 1"/>
</dbReference>
<keyword evidence="7" id="KW-0325">Glycoprotein</keyword>
<evidence type="ECO:0000256" key="9">
    <source>
        <dbReference type="SAM" id="SignalP"/>
    </source>
</evidence>
<keyword evidence="5" id="KW-0472">Membrane</keyword>
<feature type="domain" description="X8" evidence="10">
    <location>
        <begin position="40"/>
        <end position="125"/>
    </location>
</feature>
<evidence type="ECO:0000313" key="12">
    <source>
        <dbReference type="Proteomes" id="UP001161247"/>
    </source>
</evidence>
<dbReference type="GO" id="GO:0005886">
    <property type="term" value="C:plasma membrane"/>
    <property type="evidence" value="ECO:0007669"/>
    <property type="project" value="UniProtKB-SubCell"/>
</dbReference>
<dbReference type="SMART" id="SM00768">
    <property type="entry name" value="X8"/>
    <property type="match status" value="1"/>
</dbReference>
<dbReference type="InterPro" id="IPR012946">
    <property type="entry name" value="X8"/>
</dbReference>
<evidence type="ECO:0000256" key="7">
    <source>
        <dbReference type="ARBA" id="ARBA00023180"/>
    </source>
</evidence>